<dbReference type="SUPFAM" id="SSF47459">
    <property type="entry name" value="HLH, helix-loop-helix DNA-binding domain"/>
    <property type="match status" value="1"/>
</dbReference>
<sequence>MEEFFQVSWFCDDENETNNNFVVNQSAFVSFGSKSNEGFGVCSYGNVSMNHRNMNKRMIEFLKKNWSPKNGQVKIEKEKVHKHMIKERIRREKQKQSYLNLYKLLPMGTKNEKNAIVQTATRRIEELQKHKENLEKRNDEIQLILAQSDKKEEEFEKAKIKAKVGNPICGVDSMLEVLKCLRNCGTKANSIQSSFSHQEFSTLIEIETKVDSFFAGRGTNMPMISVKTNKSTNIICIPPSAAS</sequence>
<evidence type="ECO:0000256" key="3">
    <source>
        <dbReference type="ARBA" id="ARBA00023163"/>
    </source>
</evidence>
<evidence type="ECO:0000256" key="5">
    <source>
        <dbReference type="SAM" id="Coils"/>
    </source>
</evidence>
<dbReference type="RefSeq" id="XP_027767702.1">
    <property type="nucleotide sequence ID" value="XM_027911901.1"/>
</dbReference>
<keyword evidence="4" id="KW-0539">Nucleus</keyword>
<evidence type="ECO:0000313" key="8">
    <source>
        <dbReference type="RefSeq" id="XP_027767702.1"/>
    </source>
</evidence>
<dbReference type="PROSITE" id="PS50888">
    <property type="entry name" value="BHLH"/>
    <property type="match status" value="1"/>
</dbReference>
<accession>A0ABM1UW34</accession>
<name>A0ABM1UW34_SOLPN</name>
<dbReference type="GeneID" id="107030759"/>
<feature type="domain" description="BHLH" evidence="6">
    <location>
        <begin position="78"/>
        <end position="127"/>
    </location>
</feature>
<dbReference type="Gene3D" id="4.10.280.10">
    <property type="entry name" value="Helix-loop-helix DNA-binding domain"/>
    <property type="match status" value="1"/>
</dbReference>
<dbReference type="Pfam" id="PF00010">
    <property type="entry name" value="HLH"/>
    <property type="match status" value="1"/>
</dbReference>
<reference evidence="8" key="2">
    <citation type="submission" date="2025-08" db="UniProtKB">
        <authorList>
            <consortium name="RefSeq"/>
        </authorList>
    </citation>
    <scope>IDENTIFICATION</scope>
</reference>
<evidence type="ECO:0000256" key="4">
    <source>
        <dbReference type="ARBA" id="ARBA00023242"/>
    </source>
</evidence>
<dbReference type="InterPro" id="IPR044658">
    <property type="entry name" value="bHLH92/bHLH041-like"/>
</dbReference>
<feature type="coiled-coil region" evidence="5">
    <location>
        <begin position="110"/>
        <end position="151"/>
    </location>
</feature>
<dbReference type="PANTHER" id="PTHR46665">
    <property type="entry name" value="TRANSCRIPTION FACTOR BHLH041-RELATED-RELATED"/>
    <property type="match status" value="1"/>
</dbReference>
<keyword evidence="2" id="KW-0805">Transcription regulation</keyword>
<gene>
    <name evidence="8" type="primary">LOC107030759</name>
</gene>
<evidence type="ECO:0000256" key="2">
    <source>
        <dbReference type="ARBA" id="ARBA00023015"/>
    </source>
</evidence>
<dbReference type="PANTHER" id="PTHR46665:SF6">
    <property type="entry name" value="TRANSCRIPTION FACTOR BHLH92"/>
    <property type="match status" value="1"/>
</dbReference>
<dbReference type="InterPro" id="IPR036638">
    <property type="entry name" value="HLH_DNA-bd_sf"/>
</dbReference>
<comment type="subcellular location">
    <subcellularLocation>
        <location evidence="1">Nucleus</location>
    </subcellularLocation>
</comment>
<dbReference type="InterPro" id="IPR011598">
    <property type="entry name" value="bHLH_dom"/>
</dbReference>
<keyword evidence="7" id="KW-1185">Reference proteome</keyword>
<evidence type="ECO:0000313" key="7">
    <source>
        <dbReference type="Proteomes" id="UP000694930"/>
    </source>
</evidence>
<protein>
    <submittedName>
        <fullName evidence="8">Transcription factor bHLH92 isoform X1</fullName>
    </submittedName>
</protein>
<reference evidence="7" key="1">
    <citation type="journal article" date="2014" name="Nat. Genet.">
        <title>The genome of the stress-tolerant wild tomato species Solanum pennellii.</title>
        <authorList>
            <person name="Bolger A."/>
            <person name="Scossa F."/>
            <person name="Bolger M.E."/>
            <person name="Lanz C."/>
            <person name="Maumus F."/>
            <person name="Tohge T."/>
            <person name="Quesneville H."/>
            <person name="Alseekh S."/>
            <person name="Sorensen I."/>
            <person name="Lichtenstein G."/>
            <person name="Fich E.A."/>
            <person name="Conte M."/>
            <person name="Keller H."/>
            <person name="Schneeberger K."/>
            <person name="Schwacke R."/>
            <person name="Ofner I."/>
            <person name="Vrebalov J."/>
            <person name="Xu Y."/>
            <person name="Osorio S."/>
            <person name="Aflitos S.A."/>
            <person name="Schijlen E."/>
            <person name="Jimenez-Gomez J.M."/>
            <person name="Ryngajllo M."/>
            <person name="Kimura S."/>
            <person name="Kumar R."/>
            <person name="Koenig D."/>
            <person name="Headland L.R."/>
            <person name="Maloof J.N."/>
            <person name="Sinha N."/>
            <person name="van Ham R.C."/>
            <person name="Lankhorst R.K."/>
            <person name="Mao L."/>
            <person name="Vogel A."/>
            <person name="Arsova B."/>
            <person name="Panstruga R."/>
            <person name="Fei Z."/>
            <person name="Rose J.K."/>
            <person name="Zamir D."/>
            <person name="Carrari F."/>
            <person name="Giovannoni J.J."/>
            <person name="Weigel D."/>
            <person name="Usadel B."/>
            <person name="Fernie A.R."/>
        </authorList>
    </citation>
    <scope>NUCLEOTIDE SEQUENCE [LARGE SCALE GENOMIC DNA]</scope>
    <source>
        <strain evidence="7">cv. LA0716</strain>
    </source>
</reference>
<evidence type="ECO:0000259" key="6">
    <source>
        <dbReference type="PROSITE" id="PS50888"/>
    </source>
</evidence>
<keyword evidence="3" id="KW-0804">Transcription</keyword>
<proteinExistence type="predicted"/>
<dbReference type="CDD" id="cd11393">
    <property type="entry name" value="bHLH_AtbHLH_like"/>
    <property type="match status" value="1"/>
</dbReference>
<dbReference type="Proteomes" id="UP000694930">
    <property type="component" value="Chromosome 9"/>
</dbReference>
<evidence type="ECO:0000256" key="1">
    <source>
        <dbReference type="ARBA" id="ARBA00004123"/>
    </source>
</evidence>
<keyword evidence="5" id="KW-0175">Coiled coil</keyword>
<organism evidence="7 8">
    <name type="scientific">Solanum pennellii</name>
    <name type="common">Tomato</name>
    <name type="synonym">Lycopersicon pennellii</name>
    <dbReference type="NCBI Taxonomy" id="28526"/>
    <lineage>
        <taxon>Eukaryota</taxon>
        <taxon>Viridiplantae</taxon>
        <taxon>Streptophyta</taxon>
        <taxon>Embryophyta</taxon>
        <taxon>Tracheophyta</taxon>
        <taxon>Spermatophyta</taxon>
        <taxon>Magnoliopsida</taxon>
        <taxon>eudicotyledons</taxon>
        <taxon>Gunneridae</taxon>
        <taxon>Pentapetalae</taxon>
        <taxon>asterids</taxon>
        <taxon>lamiids</taxon>
        <taxon>Solanales</taxon>
        <taxon>Solanaceae</taxon>
        <taxon>Solanoideae</taxon>
        <taxon>Solaneae</taxon>
        <taxon>Solanum</taxon>
        <taxon>Solanum subgen. Lycopersicon</taxon>
    </lineage>
</organism>
<dbReference type="InterPro" id="IPR045239">
    <property type="entry name" value="bHLH95_bHLH"/>
</dbReference>